<evidence type="ECO:0000313" key="4">
    <source>
        <dbReference type="Proteomes" id="UP000197781"/>
    </source>
</evidence>
<dbReference type="KEGG" id="bfm:BP422_23255"/>
<dbReference type="PROSITE" id="PS51272">
    <property type="entry name" value="SLH"/>
    <property type="match status" value="1"/>
</dbReference>
<dbReference type="Proteomes" id="UP000197781">
    <property type="component" value="Chromosome"/>
</dbReference>
<dbReference type="Pfam" id="PF00395">
    <property type="entry name" value="SLH"/>
    <property type="match status" value="1"/>
</dbReference>
<feature type="domain" description="SLH" evidence="2">
    <location>
        <begin position="26"/>
        <end position="93"/>
    </location>
</feature>
<feature type="chain" id="PRO_5038959420" description="SLH domain-containing protein" evidence="1">
    <location>
        <begin position="19"/>
        <end position="294"/>
    </location>
</feature>
<gene>
    <name evidence="3" type="ORF">BP422_23255</name>
</gene>
<dbReference type="EMBL" id="CP018145">
    <property type="protein sequence ID" value="ASJ56214.1"/>
    <property type="molecule type" value="Genomic_DNA"/>
</dbReference>
<evidence type="ECO:0000313" key="3">
    <source>
        <dbReference type="EMBL" id="ASJ56214.1"/>
    </source>
</evidence>
<sequence>MNKRAMMSYLLATVLAMAGHTGVVDSPTVQAAVPAKDYASHTAKAAIDFGVQKKYLWLDNKGNFYPNSQITQGQFIASLVAIRGLKEVAPVPQLPEGHWAKMSYEKAQKAGILAGVKIDPNRLLTKEETALLVFNTWKPYRGEKSPNLTNTGALVTWGWMKPAPSGQPKFREDLPVLRSDAAEILQFMWQDKWQLEQGRKYADEFHKSLKVVNGRITGKVPKGDGNFKIRAMFITNSDGINGFLNNQSFSVSVSTVNSLSFEVINLKDSSMAGGYWYPKLPKFDRENRTKRFYR</sequence>
<feature type="signal peptide" evidence="1">
    <location>
        <begin position="1"/>
        <end position="18"/>
    </location>
</feature>
<evidence type="ECO:0000256" key="1">
    <source>
        <dbReference type="SAM" id="SignalP"/>
    </source>
</evidence>
<proteinExistence type="predicted"/>
<dbReference type="AlphaFoldDB" id="A0A220MM62"/>
<dbReference type="RefSeq" id="WP_088909798.1">
    <property type="nucleotide sequence ID" value="NZ_CP018145.1"/>
</dbReference>
<reference evidence="3 4" key="1">
    <citation type="submission" date="2016-11" db="EMBL/GenBank/DDBJ databases">
        <authorList>
            <person name="Jaros S."/>
            <person name="Januszkiewicz K."/>
            <person name="Wedrychowicz H."/>
        </authorList>
    </citation>
    <scope>NUCLEOTIDE SEQUENCE [LARGE SCALE GENOMIC DNA]</scope>
    <source>
        <strain evidence="3 4">NF2</strain>
    </source>
</reference>
<organism evidence="3 4">
    <name type="scientific">Brevibacillus formosus</name>
    <dbReference type="NCBI Taxonomy" id="54913"/>
    <lineage>
        <taxon>Bacteria</taxon>
        <taxon>Bacillati</taxon>
        <taxon>Bacillota</taxon>
        <taxon>Bacilli</taxon>
        <taxon>Bacillales</taxon>
        <taxon>Paenibacillaceae</taxon>
        <taxon>Brevibacillus</taxon>
    </lineage>
</organism>
<dbReference type="InterPro" id="IPR001119">
    <property type="entry name" value="SLH_dom"/>
</dbReference>
<protein>
    <recommendedName>
        <fullName evidence="2">SLH domain-containing protein</fullName>
    </recommendedName>
</protein>
<name>A0A220MM62_9BACL</name>
<keyword evidence="1" id="KW-0732">Signal</keyword>
<accession>A0A220MM62</accession>
<evidence type="ECO:0000259" key="2">
    <source>
        <dbReference type="PROSITE" id="PS51272"/>
    </source>
</evidence>